<dbReference type="InterPro" id="IPR042099">
    <property type="entry name" value="ANL_N_sf"/>
</dbReference>
<dbReference type="RefSeq" id="WP_005812868.1">
    <property type="nucleotide sequence ID" value="NZ_CABKQQ010000043.1"/>
</dbReference>
<dbReference type="AlphaFoldDB" id="A0A098B139"/>
<accession>A0A098B139</accession>
<proteinExistence type="predicted"/>
<evidence type="ECO:0000313" key="2">
    <source>
        <dbReference type="EMBL" id="CDX02060.1"/>
    </source>
</evidence>
<sequence length="447" mass="49530">MVPEKTPLEAWIARKVTGSSSEMLTTKKLRDYQLNKLGETLDYVRAKSSFYQRHLPRHGAKADCSLVQLEDIGALPFTTAADLRRFGQEMICVKGSDIHRIVTLQTSGTTGLPKRVFFTEEDQELTLDFFHQGMLTMVKPGDRVLILLPGKVPGSVGELLQRGLARAGAEGFVHGPVVTPQAALEQMNRDKVNVLVGIPTQVLTLARVQKKAQVTLPPLHSVLLTTDHVPRSIVRELVKVWGCQVFNHYGMTEMGLGGGVDCRGLSGYHLREADLYFEIIDPLTGRPVQAGEFGEIVFTTLTRTGMPLIRYRTGDYSRFIVDACPCGTVLRNLERVGSRDCLNLGAGKLLSMADLDEVIFPWDGVLDFSARMAEEYGKMVLTLEILMDGPNRERVEQTIRQEVETHPALRNLMEEGQLQVNLNFNADTAAYSGGNGTGKRMICDQRG</sequence>
<evidence type="ECO:0000313" key="3">
    <source>
        <dbReference type="EMBL" id="KTE93206.1"/>
    </source>
</evidence>
<dbReference type="PANTHER" id="PTHR36932:SF1">
    <property type="entry name" value="CAPSULAR POLYSACCHARIDE BIOSYNTHESIS PROTEIN"/>
    <property type="match status" value="1"/>
</dbReference>
<dbReference type="Proteomes" id="UP000054623">
    <property type="component" value="Unassembled WGS sequence"/>
</dbReference>
<gene>
    <name evidence="3" type="ORF">AT727_15875</name>
    <name evidence="2" type="ORF">DPCES_2173</name>
</gene>
<dbReference type="NCBIfam" id="NF045666">
    <property type="entry name" value="DVU1553_fam_AMP"/>
    <property type="match status" value="1"/>
</dbReference>
<organism evidence="2">
    <name type="scientific">Desulfitobacterium hafniense</name>
    <name type="common">Desulfitobacterium frappieri</name>
    <dbReference type="NCBI Taxonomy" id="49338"/>
    <lineage>
        <taxon>Bacteria</taxon>
        <taxon>Bacillati</taxon>
        <taxon>Bacillota</taxon>
        <taxon>Clostridia</taxon>
        <taxon>Eubacteriales</taxon>
        <taxon>Desulfitobacteriaceae</taxon>
        <taxon>Desulfitobacterium</taxon>
    </lineage>
</organism>
<protein>
    <submittedName>
        <fullName evidence="3">AMP-dependent synthetase</fullName>
    </submittedName>
    <submittedName>
        <fullName evidence="2">Coenzyme F390 synthetase</fullName>
    </submittedName>
</protein>
<dbReference type="EMBL" id="LOCK01000008">
    <property type="protein sequence ID" value="KTE93206.1"/>
    <property type="molecule type" value="Genomic_DNA"/>
</dbReference>
<dbReference type="InterPro" id="IPR000873">
    <property type="entry name" value="AMP-dep_synth/lig_dom"/>
</dbReference>
<reference evidence="3 4" key="2">
    <citation type="submission" date="2015-12" db="EMBL/GenBank/DDBJ databases">
        <title>Draft Genome Sequence of Desulfitobacterium hafniense Strain DH, a Sulfate-reducing Bacterium Isolated from Paddy Soils.</title>
        <authorList>
            <person name="Bao P."/>
            <person name="Zhang X."/>
            <person name="Li G."/>
        </authorList>
    </citation>
    <scope>NUCLEOTIDE SEQUENCE [LARGE SCALE GENOMIC DNA]</scope>
    <source>
        <strain evidence="3 4">DH</strain>
    </source>
</reference>
<dbReference type="InterPro" id="IPR053158">
    <property type="entry name" value="CapK_Type1_Caps_Biosynth"/>
</dbReference>
<evidence type="ECO:0000259" key="1">
    <source>
        <dbReference type="Pfam" id="PF00501"/>
    </source>
</evidence>
<reference evidence="2" key="1">
    <citation type="submission" date="2014-07" db="EMBL/GenBank/DDBJ databases">
        <authorList>
            <person name="Hornung V.Bastian."/>
        </authorList>
    </citation>
    <scope>NUCLEOTIDE SEQUENCE</scope>
    <source>
        <strain evidence="2">PCE-S</strain>
    </source>
</reference>
<dbReference type="Pfam" id="PF00501">
    <property type="entry name" value="AMP-binding"/>
    <property type="match status" value="1"/>
</dbReference>
<dbReference type="OrthoDB" id="580775at2"/>
<dbReference type="PATRIC" id="fig|49338.4.peg.2341"/>
<dbReference type="PANTHER" id="PTHR36932">
    <property type="entry name" value="CAPSULAR POLYSACCHARIDE BIOSYNTHESIS PROTEIN"/>
    <property type="match status" value="1"/>
</dbReference>
<dbReference type="EMBL" id="LK996017">
    <property type="protein sequence ID" value="CDX02060.1"/>
    <property type="molecule type" value="Genomic_DNA"/>
</dbReference>
<dbReference type="SUPFAM" id="SSF56801">
    <property type="entry name" value="Acetyl-CoA synthetase-like"/>
    <property type="match status" value="1"/>
</dbReference>
<dbReference type="Gene3D" id="3.40.50.12780">
    <property type="entry name" value="N-terminal domain of ligase-like"/>
    <property type="match status" value="1"/>
</dbReference>
<feature type="domain" description="AMP-dependent synthetase/ligase" evidence="1">
    <location>
        <begin position="106"/>
        <end position="298"/>
    </location>
</feature>
<name>A0A098B139_DESHA</name>
<evidence type="ECO:0000313" key="4">
    <source>
        <dbReference type="Proteomes" id="UP000054623"/>
    </source>
</evidence>